<dbReference type="GO" id="GO:0005773">
    <property type="term" value="C:vacuole"/>
    <property type="evidence" value="ECO:0007669"/>
    <property type="project" value="TreeGrafter"/>
</dbReference>
<feature type="active site" evidence="7">
    <location>
        <position position="236"/>
    </location>
</feature>
<reference evidence="9 10" key="1">
    <citation type="submission" date="2024-04" db="EMBL/GenBank/DDBJ databases">
        <authorList>
            <consortium name="Genoscope - CEA"/>
            <person name="William W."/>
        </authorList>
    </citation>
    <scope>NUCLEOTIDE SEQUENCE [LARGE SCALE GENOMIC DNA]</scope>
</reference>
<sequence length="310" mass="35253">MTRDSRRLTSLCIFMLCAYLDGAEALNSRPIIGILAQDTVSKYGKTYIPATYVKYMEQAGARVVPIKGGQPQEYYSQMINYTNGILIPGGAVNFATSLIGRSTKIVYDLALQLNDKGDYYPIWGTCMGFQLLCYVTQGENLLKPTDSNNASWALNLTSDAYLSRMYGIAPFEVQKILLTEPVTQNQHSYSILIPDFENSKLSDFFYKLSTNLDRKGVEFISSVEAKKYPIYGTQWHPEKNSFNWNPNYVINHDNDAVLVGQYMANFFVNEARKSQHKFPSALVEAVNLIQNYKRVYFPDGTFMENFYIDT</sequence>
<evidence type="ECO:0000256" key="8">
    <source>
        <dbReference type="SAM" id="SignalP"/>
    </source>
</evidence>
<feature type="signal peptide" evidence="8">
    <location>
        <begin position="1"/>
        <end position="25"/>
    </location>
</feature>
<gene>
    <name evidence="9" type="ORF">GSLYS_00014068001</name>
</gene>
<dbReference type="Pfam" id="PF07722">
    <property type="entry name" value="Peptidase_C26"/>
    <property type="match status" value="1"/>
</dbReference>
<keyword evidence="3" id="KW-0964">Secreted</keyword>
<dbReference type="SUPFAM" id="SSF52317">
    <property type="entry name" value="Class I glutamine amidotransferase-like"/>
    <property type="match status" value="1"/>
</dbReference>
<dbReference type="GO" id="GO:0046900">
    <property type="term" value="P:tetrahydrofolylpolyglutamate metabolic process"/>
    <property type="evidence" value="ECO:0007669"/>
    <property type="project" value="TreeGrafter"/>
</dbReference>
<evidence type="ECO:0000313" key="9">
    <source>
        <dbReference type="EMBL" id="CAL1540419.1"/>
    </source>
</evidence>
<comment type="subcellular location">
    <subcellularLocation>
        <location evidence="1">Secreted</location>
        <location evidence="1">Extracellular space</location>
    </subcellularLocation>
</comment>
<dbReference type="Gene3D" id="3.40.50.880">
    <property type="match status" value="1"/>
</dbReference>
<feature type="active site" description="Proton donor" evidence="6">
    <location>
        <position position="236"/>
    </location>
</feature>
<feature type="active site" description="Nucleophile" evidence="6 7">
    <location>
        <position position="126"/>
    </location>
</feature>
<name>A0AAV2I1B8_LYMST</name>
<dbReference type="GO" id="GO:0034722">
    <property type="term" value="F:gamma-glutamyl-peptidase activity"/>
    <property type="evidence" value="ECO:0007669"/>
    <property type="project" value="UniProtKB-UniRule"/>
</dbReference>
<keyword evidence="4 8" id="KW-0732">Signal</keyword>
<dbReference type="Proteomes" id="UP001497497">
    <property type="component" value="Unassembled WGS sequence"/>
</dbReference>
<proteinExistence type="inferred from homology"/>
<organism evidence="9 10">
    <name type="scientific">Lymnaea stagnalis</name>
    <name type="common">Great pond snail</name>
    <name type="synonym">Helix stagnalis</name>
    <dbReference type="NCBI Taxonomy" id="6523"/>
    <lineage>
        <taxon>Eukaryota</taxon>
        <taxon>Metazoa</taxon>
        <taxon>Spiralia</taxon>
        <taxon>Lophotrochozoa</taxon>
        <taxon>Mollusca</taxon>
        <taxon>Gastropoda</taxon>
        <taxon>Heterobranchia</taxon>
        <taxon>Euthyneura</taxon>
        <taxon>Panpulmonata</taxon>
        <taxon>Hygrophila</taxon>
        <taxon>Lymnaeoidea</taxon>
        <taxon>Lymnaeidae</taxon>
        <taxon>Lymnaea</taxon>
    </lineage>
</organism>
<dbReference type="InterPro" id="IPR011697">
    <property type="entry name" value="Peptidase_C26"/>
</dbReference>
<evidence type="ECO:0000256" key="5">
    <source>
        <dbReference type="ARBA" id="ARBA00022801"/>
    </source>
</evidence>
<evidence type="ECO:0000256" key="6">
    <source>
        <dbReference type="PIRSR" id="PIRSR615527-1"/>
    </source>
</evidence>
<dbReference type="InterPro" id="IPR029062">
    <property type="entry name" value="Class_I_gatase-like"/>
</dbReference>
<comment type="catalytic activity">
    <reaction evidence="7">
        <text>(6S)-5,6,7,8-tetrahydrofolyl-(gamma-L-Glu)(n) + (n-1) H2O = (6S)-5,6,7,8-tetrahydrofolate + (n-1) L-glutamate</text>
        <dbReference type="Rhea" id="RHEA:56784"/>
        <dbReference type="Rhea" id="RHEA-COMP:14738"/>
        <dbReference type="ChEBI" id="CHEBI:15377"/>
        <dbReference type="ChEBI" id="CHEBI:29985"/>
        <dbReference type="ChEBI" id="CHEBI:57453"/>
        <dbReference type="ChEBI" id="CHEBI:141005"/>
        <dbReference type="EC" id="3.4.19.9"/>
    </reaction>
</comment>
<dbReference type="EMBL" id="CAXITT010000381">
    <property type="protein sequence ID" value="CAL1540419.1"/>
    <property type="molecule type" value="Genomic_DNA"/>
</dbReference>
<dbReference type="GO" id="GO:0005576">
    <property type="term" value="C:extracellular region"/>
    <property type="evidence" value="ECO:0007669"/>
    <property type="project" value="UniProtKB-SubCell"/>
</dbReference>
<evidence type="ECO:0000256" key="4">
    <source>
        <dbReference type="ARBA" id="ARBA00022729"/>
    </source>
</evidence>
<evidence type="ECO:0000256" key="2">
    <source>
        <dbReference type="ARBA" id="ARBA00011083"/>
    </source>
</evidence>
<dbReference type="AlphaFoldDB" id="A0AAV2I1B8"/>
<dbReference type="FunFam" id="3.40.50.880:FF:000024">
    <property type="entry name" value="Folate gamma-glutamyl hydrolase"/>
    <property type="match status" value="1"/>
</dbReference>
<keyword evidence="10" id="KW-1185">Reference proteome</keyword>
<comment type="similarity">
    <text evidence="2">Belongs to the peptidase C26 family.</text>
</comment>
<dbReference type="EC" id="3.4.19.9" evidence="7"/>
<evidence type="ECO:0000256" key="7">
    <source>
        <dbReference type="PROSITE-ProRule" id="PRU00607"/>
    </source>
</evidence>
<feature type="chain" id="PRO_5043729807" description="folate gamma-glutamyl hydrolase" evidence="8">
    <location>
        <begin position="26"/>
        <end position="310"/>
    </location>
</feature>
<dbReference type="PROSITE" id="PS51273">
    <property type="entry name" value="GATASE_TYPE_1"/>
    <property type="match status" value="1"/>
</dbReference>
<evidence type="ECO:0000256" key="3">
    <source>
        <dbReference type="ARBA" id="ARBA00022525"/>
    </source>
</evidence>
<dbReference type="PANTHER" id="PTHR11315:SF0">
    <property type="entry name" value="FOLATE GAMMA-GLUTAMYL HYDROLASE"/>
    <property type="match status" value="1"/>
</dbReference>
<evidence type="ECO:0000313" key="10">
    <source>
        <dbReference type="Proteomes" id="UP001497497"/>
    </source>
</evidence>
<dbReference type="PANTHER" id="PTHR11315">
    <property type="entry name" value="PROTEASE FAMILY C26 GAMMA-GLUTAMYL HYDROLASE"/>
    <property type="match status" value="1"/>
</dbReference>
<protein>
    <recommendedName>
        <fullName evidence="7">folate gamma-glutamyl hydrolase</fullName>
        <ecNumber evidence="7">3.4.19.9</ecNumber>
    </recommendedName>
</protein>
<accession>A0AAV2I1B8</accession>
<comment type="caution">
    <text evidence="9">The sequence shown here is derived from an EMBL/GenBank/DDBJ whole genome shotgun (WGS) entry which is preliminary data.</text>
</comment>
<dbReference type="PROSITE" id="PS51275">
    <property type="entry name" value="PEPTIDASE_C26_GGH"/>
    <property type="match status" value="1"/>
</dbReference>
<dbReference type="InterPro" id="IPR015527">
    <property type="entry name" value="Pept_C26_g-glut_hydrolase"/>
</dbReference>
<evidence type="ECO:0000256" key="1">
    <source>
        <dbReference type="ARBA" id="ARBA00004239"/>
    </source>
</evidence>
<keyword evidence="5 7" id="KW-0378">Hydrolase</keyword>